<sequence length="89" mass="9585">MRVDGIERRVLVDTGCTRCIAHESCCRRWRKQLVGMIALNGGALQGQGIGSVRLQATDGLQAKTDVIISQTKPLGFDFIVGMNAIKALG</sequence>
<dbReference type="InterPro" id="IPR021109">
    <property type="entry name" value="Peptidase_aspartic_dom_sf"/>
</dbReference>
<evidence type="ECO:0008006" key="3">
    <source>
        <dbReference type="Google" id="ProtNLM"/>
    </source>
</evidence>
<name>A0A085LV51_9BILA</name>
<evidence type="ECO:0000313" key="2">
    <source>
        <dbReference type="Proteomes" id="UP000030764"/>
    </source>
</evidence>
<reference evidence="1 2" key="1">
    <citation type="journal article" date="2014" name="Nat. Genet.">
        <title>Genome and transcriptome of the porcine whipworm Trichuris suis.</title>
        <authorList>
            <person name="Jex A.R."/>
            <person name="Nejsum P."/>
            <person name="Schwarz E.M."/>
            <person name="Hu L."/>
            <person name="Young N.D."/>
            <person name="Hall R.S."/>
            <person name="Korhonen P.K."/>
            <person name="Liao S."/>
            <person name="Thamsborg S."/>
            <person name="Xia J."/>
            <person name="Xu P."/>
            <person name="Wang S."/>
            <person name="Scheerlinck J.P."/>
            <person name="Hofmann A."/>
            <person name="Sternberg P.W."/>
            <person name="Wang J."/>
            <person name="Gasser R.B."/>
        </authorList>
    </citation>
    <scope>NUCLEOTIDE SEQUENCE [LARGE SCALE GENOMIC DNA]</scope>
    <source>
        <strain evidence="1">DCEP-RM93M</strain>
    </source>
</reference>
<gene>
    <name evidence="1" type="ORF">M513_10210</name>
</gene>
<dbReference type="Gene3D" id="2.40.70.10">
    <property type="entry name" value="Acid Proteases"/>
    <property type="match status" value="1"/>
</dbReference>
<organism evidence="1 2">
    <name type="scientific">Trichuris suis</name>
    <name type="common">pig whipworm</name>
    <dbReference type="NCBI Taxonomy" id="68888"/>
    <lineage>
        <taxon>Eukaryota</taxon>
        <taxon>Metazoa</taxon>
        <taxon>Ecdysozoa</taxon>
        <taxon>Nematoda</taxon>
        <taxon>Enoplea</taxon>
        <taxon>Dorylaimia</taxon>
        <taxon>Trichinellida</taxon>
        <taxon>Trichuridae</taxon>
        <taxon>Trichuris</taxon>
    </lineage>
</organism>
<protein>
    <recommendedName>
        <fullName evidence="3">Peptidase A2 domain-containing protein</fullName>
    </recommendedName>
</protein>
<proteinExistence type="predicted"/>
<accession>A0A085LV51</accession>
<dbReference type="Proteomes" id="UP000030764">
    <property type="component" value="Unassembled WGS sequence"/>
</dbReference>
<dbReference type="SUPFAM" id="SSF50630">
    <property type="entry name" value="Acid proteases"/>
    <property type="match status" value="1"/>
</dbReference>
<dbReference type="EMBL" id="KL363282">
    <property type="protein sequence ID" value="KFD48847.1"/>
    <property type="molecule type" value="Genomic_DNA"/>
</dbReference>
<evidence type="ECO:0000313" key="1">
    <source>
        <dbReference type="EMBL" id="KFD48847.1"/>
    </source>
</evidence>
<keyword evidence="2" id="KW-1185">Reference proteome</keyword>
<dbReference type="AlphaFoldDB" id="A0A085LV51"/>